<dbReference type="InterPro" id="IPR000572">
    <property type="entry name" value="OxRdtase_Mopterin-bd_dom"/>
</dbReference>
<dbReference type="Pfam" id="PF03404">
    <property type="entry name" value="Mo-co_dimer"/>
    <property type="match status" value="1"/>
</dbReference>
<dbReference type="Pfam" id="PF00174">
    <property type="entry name" value="Oxidored_molyb"/>
    <property type="match status" value="1"/>
</dbReference>
<evidence type="ECO:0000256" key="3">
    <source>
        <dbReference type="ARBA" id="ARBA00022723"/>
    </source>
</evidence>
<dbReference type="InterPro" id="IPR005066">
    <property type="entry name" value="MoCF_OxRdtse_dimer"/>
</dbReference>
<dbReference type="GO" id="GO:0008482">
    <property type="term" value="F:sulfite oxidase activity"/>
    <property type="evidence" value="ECO:0007669"/>
    <property type="project" value="TreeGrafter"/>
</dbReference>
<keyword evidence="4" id="KW-0560">Oxidoreductase</keyword>
<feature type="signal peptide" evidence="5">
    <location>
        <begin position="1"/>
        <end position="23"/>
    </location>
</feature>
<gene>
    <name evidence="8" type="ORF">OL599_07620</name>
</gene>
<dbReference type="RefSeq" id="WP_264713084.1">
    <property type="nucleotide sequence ID" value="NZ_JAPDNT010000003.1"/>
</dbReference>
<keyword evidence="5" id="KW-0732">Signal</keyword>
<accession>A0AA41YIV7</accession>
<reference evidence="8" key="1">
    <citation type="submission" date="2022-09" db="EMBL/GenBank/DDBJ databases">
        <title>Rhodovastum sp. nov. RN2-1 isolated from soil in Seongnam, South Korea.</title>
        <authorList>
            <person name="Le N.T."/>
        </authorList>
    </citation>
    <scope>NUCLEOTIDE SEQUENCE</scope>
    <source>
        <strain evidence="8">RN2-1</strain>
    </source>
</reference>
<keyword evidence="2" id="KW-0500">Molybdenum</keyword>
<protein>
    <submittedName>
        <fullName evidence="8">Molybdopterin-dependent oxidoreductase</fullName>
    </submittedName>
</protein>
<evidence type="ECO:0000259" key="7">
    <source>
        <dbReference type="Pfam" id="PF03404"/>
    </source>
</evidence>
<feature type="chain" id="PRO_5041400788" evidence="5">
    <location>
        <begin position="24"/>
        <end position="402"/>
    </location>
</feature>
<evidence type="ECO:0000256" key="1">
    <source>
        <dbReference type="ARBA" id="ARBA00001924"/>
    </source>
</evidence>
<keyword evidence="3" id="KW-0479">Metal-binding</keyword>
<dbReference type="Proteomes" id="UP001165679">
    <property type="component" value="Unassembled WGS sequence"/>
</dbReference>
<comment type="caution">
    <text evidence="8">The sequence shown here is derived from an EMBL/GenBank/DDBJ whole genome shotgun (WGS) entry which is preliminary data.</text>
</comment>
<dbReference type="PRINTS" id="PR00407">
    <property type="entry name" value="EUMOPTERIN"/>
</dbReference>
<name>A0AA41YIV7_9PROT</name>
<keyword evidence="9" id="KW-1185">Reference proteome</keyword>
<evidence type="ECO:0000256" key="4">
    <source>
        <dbReference type="ARBA" id="ARBA00023002"/>
    </source>
</evidence>
<feature type="domain" description="Oxidoreductase molybdopterin-binding" evidence="6">
    <location>
        <begin position="87"/>
        <end position="257"/>
    </location>
</feature>
<dbReference type="Gene3D" id="3.90.420.10">
    <property type="entry name" value="Oxidoreductase, molybdopterin-binding domain"/>
    <property type="match status" value="1"/>
</dbReference>
<dbReference type="GO" id="GO:0043546">
    <property type="term" value="F:molybdopterin cofactor binding"/>
    <property type="evidence" value="ECO:0007669"/>
    <property type="project" value="TreeGrafter"/>
</dbReference>
<dbReference type="SUPFAM" id="SSF81296">
    <property type="entry name" value="E set domains"/>
    <property type="match status" value="1"/>
</dbReference>
<dbReference type="PANTHER" id="PTHR19372:SF7">
    <property type="entry name" value="SULFITE OXIDASE, MITOCHONDRIAL"/>
    <property type="match status" value="1"/>
</dbReference>
<dbReference type="Gene3D" id="2.60.40.650">
    <property type="match status" value="1"/>
</dbReference>
<dbReference type="GO" id="GO:0006790">
    <property type="term" value="P:sulfur compound metabolic process"/>
    <property type="evidence" value="ECO:0007669"/>
    <property type="project" value="TreeGrafter"/>
</dbReference>
<feature type="domain" description="Moybdenum cofactor oxidoreductase dimerisation" evidence="7">
    <location>
        <begin position="285"/>
        <end position="394"/>
    </location>
</feature>
<dbReference type="PANTHER" id="PTHR19372">
    <property type="entry name" value="SULFITE REDUCTASE"/>
    <property type="match status" value="1"/>
</dbReference>
<dbReference type="SUPFAM" id="SSF56524">
    <property type="entry name" value="Oxidoreductase molybdopterin-binding domain"/>
    <property type="match status" value="1"/>
</dbReference>
<sequence>MRRRSMMLGTGAMLMGGPGAPWAAIPGLSAALPEGTRDEAVLAQLPGKKNLIKLTWRPPNYETPLEAFRTPITPNDRFFVRYHLAVIPEMDELRDWSLTVGGDAAQRSVRLTMNDLRSLPAAEVVAVCQCSGNRRGLFSPHVPGVEWGVGAMGNARWRGARLRDVLARAGIKPGAVEVAMAGADGAVLPETPHFAKSIPLDRALEADAIIAYQMNGAPLPHLNGFPARIVIPGWTATYWMKHVTSLELRSKPLDNFWMQKAYRVPRGMFPVARPFATQDTEQTSPITEIVVNSLVTNLTDGARVPAAGFDVQGIAWDNGSGIKSVELSRDGGESWKPATLGQDLGRYAFRPWSMRVQGAATGAVTVMVRATSNAGAVQPAKLVFNPSGYHHNVIQTITLAAA</sequence>
<dbReference type="EMBL" id="JAPDNT010000003">
    <property type="protein sequence ID" value="MCW3474449.1"/>
    <property type="molecule type" value="Genomic_DNA"/>
</dbReference>
<evidence type="ECO:0000313" key="8">
    <source>
        <dbReference type="EMBL" id="MCW3474449.1"/>
    </source>
</evidence>
<evidence type="ECO:0000256" key="5">
    <source>
        <dbReference type="SAM" id="SignalP"/>
    </source>
</evidence>
<proteinExistence type="predicted"/>
<dbReference type="InterPro" id="IPR008335">
    <property type="entry name" value="Mopterin_OxRdtase_euk"/>
</dbReference>
<dbReference type="InterPro" id="IPR014756">
    <property type="entry name" value="Ig_E-set"/>
</dbReference>
<dbReference type="GO" id="GO:0030151">
    <property type="term" value="F:molybdenum ion binding"/>
    <property type="evidence" value="ECO:0007669"/>
    <property type="project" value="InterPro"/>
</dbReference>
<evidence type="ECO:0000256" key="2">
    <source>
        <dbReference type="ARBA" id="ARBA00022505"/>
    </source>
</evidence>
<dbReference type="InterPro" id="IPR036374">
    <property type="entry name" value="OxRdtase_Mopterin-bd_sf"/>
</dbReference>
<comment type="cofactor">
    <cofactor evidence="1">
        <name>Mo-molybdopterin</name>
        <dbReference type="ChEBI" id="CHEBI:71302"/>
    </cofactor>
</comment>
<dbReference type="GO" id="GO:0020037">
    <property type="term" value="F:heme binding"/>
    <property type="evidence" value="ECO:0007669"/>
    <property type="project" value="TreeGrafter"/>
</dbReference>
<evidence type="ECO:0000313" key="9">
    <source>
        <dbReference type="Proteomes" id="UP001165679"/>
    </source>
</evidence>
<organism evidence="8 9">
    <name type="scientific">Limobrevibacterium gyesilva</name>
    <dbReference type="NCBI Taxonomy" id="2991712"/>
    <lineage>
        <taxon>Bacteria</taxon>
        <taxon>Pseudomonadati</taxon>
        <taxon>Pseudomonadota</taxon>
        <taxon>Alphaproteobacteria</taxon>
        <taxon>Acetobacterales</taxon>
        <taxon>Acetobacteraceae</taxon>
        <taxon>Limobrevibacterium</taxon>
    </lineage>
</organism>
<evidence type="ECO:0000259" key="6">
    <source>
        <dbReference type="Pfam" id="PF00174"/>
    </source>
</evidence>
<dbReference type="AlphaFoldDB" id="A0AA41YIV7"/>
<reference evidence="8" key="2">
    <citation type="submission" date="2022-10" db="EMBL/GenBank/DDBJ databases">
        <authorList>
            <person name="Trinh H.N."/>
        </authorList>
    </citation>
    <scope>NUCLEOTIDE SEQUENCE</scope>
    <source>
        <strain evidence="8">RN2-1</strain>
    </source>
</reference>